<dbReference type="EMBL" id="CP009334">
    <property type="protein sequence ID" value="AJG73953.1"/>
    <property type="molecule type" value="Genomic_DNA"/>
</dbReference>
<dbReference type="RefSeq" id="WP_001294617.1">
    <property type="nucleotide sequence ID" value="NZ_CP009334.1"/>
</dbReference>
<evidence type="ECO:0000256" key="1">
    <source>
        <dbReference type="ARBA" id="ARBA00023125"/>
    </source>
</evidence>
<feature type="domain" description="HTH tetR-type" evidence="3">
    <location>
        <begin position="164"/>
        <end position="215"/>
    </location>
</feature>
<dbReference type="SUPFAM" id="SSF46689">
    <property type="entry name" value="Homeodomain-like"/>
    <property type="match status" value="1"/>
</dbReference>
<accession>A0A0B5NP87</accession>
<dbReference type="GO" id="GO:0003677">
    <property type="term" value="F:DNA binding"/>
    <property type="evidence" value="ECO:0007669"/>
    <property type="project" value="UniProtKB-UniRule"/>
</dbReference>
<dbReference type="KEGG" id="btw:BF38_5773"/>
<proteinExistence type="predicted"/>
<keyword evidence="1 2" id="KW-0238">DNA-binding</keyword>
<dbReference type="EMBL" id="CP053979">
    <property type="protein sequence ID" value="QKH22781.1"/>
    <property type="molecule type" value="Genomic_DNA"/>
</dbReference>
<dbReference type="PROSITE" id="PS50977">
    <property type="entry name" value="HTH_TETR_2"/>
    <property type="match status" value="1"/>
</dbReference>
<name>A0A0B5NP87_BACTU</name>
<evidence type="ECO:0000256" key="2">
    <source>
        <dbReference type="PROSITE-ProRule" id="PRU00335"/>
    </source>
</evidence>
<evidence type="ECO:0000313" key="6">
    <source>
        <dbReference type="EMBL" id="QKH22781.1"/>
    </source>
</evidence>
<dbReference type="Proteomes" id="UP000501107">
    <property type="component" value="Plasmid unnamed3"/>
</dbReference>
<reference evidence="5" key="2">
    <citation type="submission" date="2019-07" db="EMBL/GenBank/DDBJ databases">
        <title>Phylogenomic Reclassification of ATCC Bacillus Strains and Various Taxa within the Genus Bacillus.</title>
        <authorList>
            <person name="Riojas M.A."/>
            <person name="Frank A.M."/>
            <person name="Fenn S.L."/>
            <person name="King S.P."/>
            <person name="Brower S.M."/>
            <person name="Hazbon M.H."/>
        </authorList>
    </citation>
    <scope>NUCLEOTIDE SEQUENCE</scope>
    <source>
        <strain evidence="5">ATCC 35646</strain>
    </source>
</reference>
<evidence type="ECO:0000259" key="3">
    <source>
        <dbReference type="PROSITE" id="PS50977"/>
    </source>
</evidence>
<gene>
    <name evidence="4" type="ORF">BF38_5773</name>
    <name evidence="5" type="ORF">FO599_02000</name>
    <name evidence="6" type="ORF">FOC89_01995</name>
</gene>
<dbReference type="Proteomes" id="UP001181533">
    <property type="component" value="Unassembled WGS sequence"/>
</dbReference>
<reference evidence="6 8" key="3">
    <citation type="submission" date="2020-05" db="EMBL/GenBank/DDBJ databases">
        <title>FDA dAtabase for Regulatory Grade micrObial Sequences (FDA-ARGOS): Supporting development and validation of Infectious Disease Dx tests.</title>
        <authorList>
            <person name="Nelson B."/>
            <person name="Plummer A."/>
            <person name="Tallon L."/>
            <person name="Sadzewicz L."/>
            <person name="Zhao X."/>
            <person name="Vavikolanu K."/>
            <person name="Mehta A."/>
            <person name="Aluvathingal J."/>
            <person name="Nadendla S."/>
            <person name="Myers T."/>
            <person name="Yan Y."/>
            <person name="Sichtig H."/>
        </authorList>
    </citation>
    <scope>NUCLEOTIDE SEQUENCE [LARGE SCALE GENOMIC DNA]</scope>
    <source>
        <strain evidence="6 8">FDAARGOS_795</strain>
        <plasmid evidence="6 8">unnamed3</plasmid>
    </source>
</reference>
<dbReference type="Gene3D" id="1.10.10.60">
    <property type="entry name" value="Homeodomain-like"/>
    <property type="match status" value="2"/>
</dbReference>
<reference evidence="4 7" key="1">
    <citation type="journal article" date="2015" name="Genome Announc.">
        <title>Complete genome sequences for 35 biothreat assay-relevant bacillus species.</title>
        <authorList>
            <person name="Johnson S.L."/>
            <person name="Daligault H.E."/>
            <person name="Davenport K.W."/>
            <person name="Jaissle J."/>
            <person name="Frey K.G."/>
            <person name="Ladner J.T."/>
            <person name="Broomall S.M."/>
            <person name="Bishop-Lilly K.A."/>
            <person name="Bruce D.C."/>
            <person name="Gibbons H.S."/>
            <person name="Coyne S.R."/>
            <person name="Lo C.C."/>
            <person name="Meincke L."/>
            <person name="Munk A.C."/>
            <person name="Koroleva G.I."/>
            <person name="Rosenzweig C.N."/>
            <person name="Palacios G.F."/>
            <person name="Redden C.L."/>
            <person name="Minogue T.D."/>
            <person name="Chain P.S."/>
        </authorList>
    </citation>
    <scope>NUCLEOTIDE SEQUENCE [LARGE SCALE GENOMIC DNA]</scope>
    <source>
        <strain evidence="4 7">HD1011</strain>
        <plasmid evidence="4 7">2</plasmid>
    </source>
</reference>
<geneLocation type="plasmid" evidence="6 8">
    <name>unnamed3</name>
</geneLocation>
<evidence type="ECO:0000313" key="8">
    <source>
        <dbReference type="Proteomes" id="UP000501107"/>
    </source>
</evidence>
<dbReference type="InterPro" id="IPR009057">
    <property type="entry name" value="Homeodomain-like_sf"/>
</dbReference>
<feature type="DNA-binding region" description="H-T-H motif" evidence="2">
    <location>
        <begin position="187"/>
        <end position="206"/>
    </location>
</feature>
<protein>
    <submittedName>
        <fullName evidence="6">Helix-turn-helix domain-containing protein</fullName>
    </submittedName>
    <submittedName>
        <fullName evidence="4">Helix-turn-helix family protein</fullName>
    </submittedName>
</protein>
<dbReference type="AlphaFoldDB" id="A0A0B5NP87"/>
<geneLocation type="plasmid" evidence="4 7">
    <name>2</name>
</geneLocation>
<evidence type="ECO:0000313" key="4">
    <source>
        <dbReference type="EMBL" id="AJG73953.1"/>
    </source>
</evidence>
<evidence type="ECO:0000313" key="5">
    <source>
        <dbReference type="EMBL" id="MDR4174905.1"/>
    </source>
</evidence>
<dbReference type="InterPro" id="IPR001647">
    <property type="entry name" value="HTH_TetR"/>
</dbReference>
<sequence>MSEPNLELREAVFMYLYRKDYNLKLEDIVEQTGVAEQDILDELVRLGIPLEINQLQKYAASTLDVAILLHLGKETNGMSVQDIANKTGIHRSALYNELKRRGILDLKSLTPDYKYDMEKAIELILNREENRYRLIDIELETGVSKSSLYRELENRGIEVVNGNRKTSQEAIDEALDLYENRKENGLTVRKIITQTGVSRSTLYAELKKKQGEKNE</sequence>
<keyword evidence="6" id="KW-0614">Plasmid</keyword>
<organism evidence="6 8">
    <name type="scientific">Bacillus thuringiensis</name>
    <dbReference type="NCBI Taxonomy" id="1428"/>
    <lineage>
        <taxon>Bacteria</taxon>
        <taxon>Bacillati</taxon>
        <taxon>Bacillota</taxon>
        <taxon>Bacilli</taxon>
        <taxon>Bacillales</taxon>
        <taxon>Bacillaceae</taxon>
        <taxon>Bacillus</taxon>
        <taxon>Bacillus cereus group</taxon>
    </lineage>
</organism>
<dbReference type="EMBL" id="VKQN01000001">
    <property type="protein sequence ID" value="MDR4174905.1"/>
    <property type="molecule type" value="Genomic_DNA"/>
</dbReference>
<evidence type="ECO:0000313" key="7">
    <source>
        <dbReference type="Proteomes" id="UP000031876"/>
    </source>
</evidence>
<dbReference type="Proteomes" id="UP000031876">
    <property type="component" value="Plasmid 2"/>
</dbReference>